<keyword evidence="9" id="KW-0902">Two-component regulatory system</keyword>
<dbReference type="RefSeq" id="WP_344113059.1">
    <property type="nucleotide sequence ID" value="NZ_BAAANE010000007.1"/>
</dbReference>
<feature type="transmembrane region" description="Helical" evidence="11">
    <location>
        <begin position="172"/>
        <end position="196"/>
    </location>
</feature>
<dbReference type="CDD" id="cd06225">
    <property type="entry name" value="HAMP"/>
    <property type="match status" value="1"/>
</dbReference>
<dbReference type="PANTHER" id="PTHR45436">
    <property type="entry name" value="SENSOR HISTIDINE KINASE YKOH"/>
    <property type="match status" value="1"/>
</dbReference>
<dbReference type="Gene3D" id="3.30.565.10">
    <property type="entry name" value="Histidine kinase-like ATPase, C-terminal domain"/>
    <property type="match status" value="1"/>
</dbReference>
<evidence type="ECO:0000259" key="12">
    <source>
        <dbReference type="PROSITE" id="PS50109"/>
    </source>
</evidence>
<keyword evidence="14" id="KW-0547">Nucleotide-binding</keyword>
<dbReference type="InterPro" id="IPR036097">
    <property type="entry name" value="HisK_dim/P_sf"/>
</dbReference>
<dbReference type="GO" id="GO:0005524">
    <property type="term" value="F:ATP binding"/>
    <property type="evidence" value="ECO:0007669"/>
    <property type="project" value="UniProtKB-KW"/>
</dbReference>
<evidence type="ECO:0000256" key="8">
    <source>
        <dbReference type="ARBA" id="ARBA00022989"/>
    </source>
</evidence>
<dbReference type="SUPFAM" id="SSF47384">
    <property type="entry name" value="Homodimeric domain of signal transducing histidine kinase"/>
    <property type="match status" value="1"/>
</dbReference>
<dbReference type="SMART" id="SM00388">
    <property type="entry name" value="HisKA"/>
    <property type="match status" value="1"/>
</dbReference>
<dbReference type="CDD" id="cd00082">
    <property type="entry name" value="HisKA"/>
    <property type="match status" value="1"/>
</dbReference>
<keyword evidence="10 11" id="KW-0472">Membrane</keyword>
<evidence type="ECO:0000256" key="6">
    <source>
        <dbReference type="ARBA" id="ARBA00022692"/>
    </source>
</evidence>
<evidence type="ECO:0000256" key="5">
    <source>
        <dbReference type="ARBA" id="ARBA00022679"/>
    </source>
</evidence>
<evidence type="ECO:0000256" key="11">
    <source>
        <dbReference type="SAM" id="Phobius"/>
    </source>
</evidence>
<evidence type="ECO:0000256" key="3">
    <source>
        <dbReference type="ARBA" id="ARBA00012438"/>
    </source>
</evidence>
<dbReference type="InterPro" id="IPR003660">
    <property type="entry name" value="HAMP_dom"/>
</dbReference>
<dbReference type="Pfam" id="PF02518">
    <property type="entry name" value="HATPase_c"/>
    <property type="match status" value="1"/>
</dbReference>
<keyword evidence="7" id="KW-0418">Kinase</keyword>
<dbReference type="SUPFAM" id="SSF55874">
    <property type="entry name" value="ATPase domain of HSP90 chaperone/DNA topoisomerase II/histidine kinase"/>
    <property type="match status" value="1"/>
</dbReference>
<dbReference type="PRINTS" id="PR00344">
    <property type="entry name" value="BCTRLSENSOR"/>
</dbReference>
<dbReference type="EC" id="2.7.13.3" evidence="3"/>
<evidence type="ECO:0000313" key="15">
    <source>
        <dbReference type="Proteomes" id="UP001501319"/>
    </source>
</evidence>
<protein>
    <recommendedName>
        <fullName evidence="3">histidine kinase</fullName>
        <ecNumber evidence="3">2.7.13.3</ecNumber>
    </recommendedName>
</protein>
<dbReference type="InterPro" id="IPR003594">
    <property type="entry name" value="HATPase_dom"/>
</dbReference>
<feature type="domain" description="Histidine kinase" evidence="12">
    <location>
        <begin position="254"/>
        <end position="463"/>
    </location>
</feature>
<keyword evidence="15" id="KW-1185">Reference proteome</keyword>
<dbReference type="SMART" id="SM00387">
    <property type="entry name" value="HATPase_c"/>
    <property type="match status" value="1"/>
</dbReference>
<dbReference type="Pfam" id="PF00512">
    <property type="entry name" value="HisKA"/>
    <property type="match status" value="1"/>
</dbReference>
<comment type="catalytic activity">
    <reaction evidence="1">
        <text>ATP + protein L-histidine = ADP + protein N-phospho-L-histidine.</text>
        <dbReference type="EC" id="2.7.13.3"/>
    </reaction>
</comment>
<dbReference type="InterPro" id="IPR050428">
    <property type="entry name" value="TCS_sensor_his_kinase"/>
</dbReference>
<comment type="subcellular location">
    <subcellularLocation>
        <location evidence="2">Cell membrane</location>
    </subcellularLocation>
</comment>
<dbReference type="EMBL" id="BAAANE010000007">
    <property type="protein sequence ID" value="GAA1644241.1"/>
    <property type="molecule type" value="Genomic_DNA"/>
</dbReference>
<dbReference type="InterPro" id="IPR004358">
    <property type="entry name" value="Sig_transdc_His_kin-like_C"/>
</dbReference>
<dbReference type="Gene3D" id="1.10.287.130">
    <property type="match status" value="1"/>
</dbReference>
<sequence>MAGLGRALAAIRRSGVRGRSTAAAIAVVAVGLAVGAAVLLLLLQRTLVTSVSDQAESRAFDVASQISEEGQTGLARELIENTKPTQLIQVVDQQNRVVASSSPKTNEVALTTTRPPVDVTVINEVGDMPLIDSDHDHLIVVRGTDYQGSRYTVIVASSLETQRDTVATVTTYLLLGFPLLLALVGVATWVFVGRALRPVERIRRRVHGIGVEQLADRVPVPAADDEVARLAVTMNEMLDRLQSGQETQRRFVADASHELRSPIASLMAALDVISADSTGRSSLELHEVMQAETDRMRRLVEDLLLLAKADDTGLQIQRTDVDLDDLVGAELRRLRSAGGPEIEGVVPAVRVTGDADKLSQVIRNLADNAVQASRSKVRFTLAEQDGTATVEVEDDGDGIPESERERVFERFVRLDASRTRQSGGSGLGLSIVQEVVRGHGGTVEVRDSPLGGARFVVSLPVRVGQAPVAAG</sequence>
<dbReference type="Proteomes" id="UP001501319">
    <property type="component" value="Unassembled WGS sequence"/>
</dbReference>
<evidence type="ECO:0000256" key="4">
    <source>
        <dbReference type="ARBA" id="ARBA00022553"/>
    </source>
</evidence>
<feature type="transmembrane region" description="Helical" evidence="11">
    <location>
        <begin position="21"/>
        <end position="43"/>
    </location>
</feature>
<dbReference type="PANTHER" id="PTHR45436:SF5">
    <property type="entry name" value="SENSOR HISTIDINE KINASE TRCS"/>
    <property type="match status" value="1"/>
</dbReference>
<accession>A0ABN2FF86</accession>
<evidence type="ECO:0000313" key="14">
    <source>
        <dbReference type="EMBL" id="GAA1644241.1"/>
    </source>
</evidence>
<organism evidence="14 15">
    <name type="scientific">Kribbella alba</name>
    <dbReference type="NCBI Taxonomy" id="190197"/>
    <lineage>
        <taxon>Bacteria</taxon>
        <taxon>Bacillati</taxon>
        <taxon>Actinomycetota</taxon>
        <taxon>Actinomycetes</taxon>
        <taxon>Propionibacteriales</taxon>
        <taxon>Kribbellaceae</taxon>
        <taxon>Kribbella</taxon>
    </lineage>
</organism>
<keyword evidence="6 11" id="KW-0812">Transmembrane</keyword>
<dbReference type="InterPro" id="IPR036890">
    <property type="entry name" value="HATPase_C_sf"/>
</dbReference>
<dbReference type="SMART" id="SM00304">
    <property type="entry name" value="HAMP"/>
    <property type="match status" value="1"/>
</dbReference>
<evidence type="ECO:0000256" key="2">
    <source>
        <dbReference type="ARBA" id="ARBA00004236"/>
    </source>
</evidence>
<keyword evidence="5" id="KW-0808">Transferase</keyword>
<reference evidence="14 15" key="1">
    <citation type="journal article" date="2019" name="Int. J. Syst. Evol. Microbiol.">
        <title>The Global Catalogue of Microorganisms (GCM) 10K type strain sequencing project: providing services to taxonomists for standard genome sequencing and annotation.</title>
        <authorList>
            <consortium name="The Broad Institute Genomics Platform"/>
            <consortium name="The Broad Institute Genome Sequencing Center for Infectious Disease"/>
            <person name="Wu L."/>
            <person name="Ma J."/>
        </authorList>
    </citation>
    <scope>NUCLEOTIDE SEQUENCE [LARGE SCALE GENOMIC DNA]</scope>
    <source>
        <strain evidence="14 15">JCM 14306</strain>
    </source>
</reference>
<feature type="domain" description="HAMP" evidence="13">
    <location>
        <begin position="193"/>
        <end position="246"/>
    </location>
</feature>
<comment type="caution">
    <text evidence="14">The sequence shown here is derived from an EMBL/GenBank/DDBJ whole genome shotgun (WGS) entry which is preliminary data.</text>
</comment>
<dbReference type="InterPro" id="IPR003661">
    <property type="entry name" value="HisK_dim/P_dom"/>
</dbReference>
<evidence type="ECO:0000259" key="13">
    <source>
        <dbReference type="PROSITE" id="PS50885"/>
    </source>
</evidence>
<evidence type="ECO:0000256" key="1">
    <source>
        <dbReference type="ARBA" id="ARBA00000085"/>
    </source>
</evidence>
<dbReference type="PROSITE" id="PS50885">
    <property type="entry name" value="HAMP"/>
    <property type="match status" value="1"/>
</dbReference>
<keyword evidence="8 11" id="KW-1133">Transmembrane helix</keyword>
<keyword evidence="14" id="KW-0067">ATP-binding</keyword>
<evidence type="ECO:0000256" key="10">
    <source>
        <dbReference type="ARBA" id="ARBA00023136"/>
    </source>
</evidence>
<evidence type="ECO:0000256" key="7">
    <source>
        <dbReference type="ARBA" id="ARBA00022777"/>
    </source>
</evidence>
<dbReference type="PROSITE" id="PS50109">
    <property type="entry name" value="HIS_KIN"/>
    <property type="match status" value="1"/>
</dbReference>
<proteinExistence type="predicted"/>
<gene>
    <name evidence="14" type="ORF">GCM10009744_38510</name>
</gene>
<evidence type="ECO:0000256" key="9">
    <source>
        <dbReference type="ARBA" id="ARBA00023012"/>
    </source>
</evidence>
<dbReference type="Gene3D" id="6.10.340.10">
    <property type="match status" value="1"/>
</dbReference>
<dbReference type="Pfam" id="PF00672">
    <property type="entry name" value="HAMP"/>
    <property type="match status" value="1"/>
</dbReference>
<keyword evidence="4" id="KW-0597">Phosphoprotein</keyword>
<name>A0ABN2FF86_9ACTN</name>
<dbReference type="InterPro" id="IPR005467">
    <property type="entry name" value="His_kinase_dom"/>
</dbReference>